<accession>A0A8S3TQ70</accession>
<evidence type="ECO:0000313" key="4">
    <source>
        <dbReference type="Proteomes" id="UP000683360"/>
    </source>
</evidence>
<keyword evidence="4" id="KW-1185">Reference proteome</keyword>
<keyword evidence="2" id="KW-1133">Transmembrane helix</keyword>
<gene>
    <name evidence="3" type="ORF">MEDL_48403</name>
</gene>
<sequence>MSSDDIKMILRKFYVALRTNVDPNAVTPVIEGLKTVFDKQQIQATTRMDGAMLGNDKLLLHLDVANDENILSFVTVLKDIRNFERHHNQIPSATVKPSVASGSDAQNYPLSESHSIHQRTTFSQRPDAGSQAIITREQESTDTYSSGGFTVQSVHRTREVTRQVKFTEETLLEDVPNIVFMKWAAELNNNDYWNKLGDILQLSRKQMKDLIIMCDLSKLSCTQIQVYGARFINSTDLTCHLTEVTVGTNGITNTLATEKVKAIYKSLAHVVCPNPDRKTVTVALSNDGNTPSDQQSIYVAYTSNCYTCTEDAATATATCTTNLASSCLIGSECYVKDTKSPTDQCMACRPSIATDSWSKVTGSGCEDKPPNEDGSEMNAVTIIAVSVTIAGLILIGIIVAGICVYRRTRLRKEKLESAGNSEIEYRSKNPNAMVPYFPPGQEWNYAYDHPTNSSVYRPQRIAFYDNRAALDDYFED</sequence>
<feature type="transmembrane region" description="Helical" evidence="2">
    <location>
        <begin position="379"/>
        <end position="405"/>
    </location>
</feature>
<evidence type="ECO:0000256" key="1">
    <source>
        <dbReference type="SAM" id="MobiDB-lite"/>
    </source>
</evidence>
<proteinExistence type="predicted"/>
<dbReference type="AlphaFoldDB" id="A0A8S3TQ70"/>
<dbReference type="OrthoDB" id="6160788at2759"/>
<reference evidence="3" key="1">
    <citation type="submission" date="2021-03" db="EMBL/GenBank/DDBJ databases">
        <authorList>
            <person name="Bekaert M."/>
        </authorList>
    </citation>
    <scope>NUCLEOTIDE SEQUENCE</scope>
</reference>
<dbReference type="Gene3D" id="1.10.533.10">
    <property type="entry name" value="Death Domain, Fas"/>
    <property type="match status" value="1"/>
</dbReference>
<evidence type="ECO:0000313" key="3">
    <source>
        <dbReference type="EMBL" id="CAG2235892.1"/>
    </source>
</evidence>
<comment type="caution">
    <text evidence="3">The sequence shown here is derived from an EMBL/GenBank/DDBJ whole genome shotgun (WGS) entry which is preliminary data.</text>
</comment>
<keyword evidence="2" id="KW-0472">Membrane</keyword>
<organism evidence="3 4">
    <name type="scientific">Mytilus edulis</name>
    <name type="common">Blue mussel</name>
    <dbReference type="NCBI Taxonomy" id="6550"/>
    <lineage>
        <taxon>Eukaryota</taxon>
        <taxon>Metazoa</taxon>
        <taxon>Spiralia</taxon>
        <taxon>Lophotrochozoa</taxon>
        <taxon>Mollusca</taxon>
        <taxon>Bivalvia</taxon>
        <taxon>Autobranchia</taxon>
        <taxon>Pteriomorphia</taxon>
        <taxon>Mytilida</taxon>
        <taxon>Mytiloidea</taxon>
        <taxon>Mytilidae</taxon>
        <taxon>Mytilinae</taxon>
        <taxon>Mytilus</taxon>
    </lineage>
</organism>
<dbReference type="Proteomes" id="UP000683360">
    <property type="component" value="Unassembled WGS sequence"/>
</dbReference>
<keyword evidence="2" id="KW-0812">Transmembrane</keyword>
<dbReference type="EMBL" id="CAJPWZ010002330">
    <property type="protein sequence ID" value="CAG2235892.1"/>
    <property type="molecule type" value="Genomic_DNA"/>
</dbReference>
<name>A0A8S3TQ70_MYTED</name>
<feature type="compositionally biased region" description="Polar residues" evidence="1">
    <location>
        <begin position="100"/>
        <end position="124"/>
    </location>
</feature>
<dbReference type="InterPro" id="IPR011029">
    <property type="entry name" value="DEATH-like_dom_sf"/>
</dbReference>
<feature type="region of interest" description="Disordered" evidence="1">
    <location>
        <begin position="92"/>
        <end position="130"/>
    </location>
</feature>
<protein>
    <submittedName>
        <fullName evidence="3">Uncharacterized protein</fullName>
    </submittedName>
</protein>
<evidence type="ECO:0000256" key="2">
    <source>
        <dbReference type="SAM" id="Phobius"/>
    </source>
</evidence>